<reference evidence="4" key="1">
    <citation type="submission" date="2016-06" db="UniProtKB">
        <authorList>
            <consortium name="WormBaseParasite"/>
        </authorList>
    </citation>
    <scope>IDENTIFICATION</scope>
</reference>
<dbReference type="EMBL" id="UYRT01001776">
    <property type="protein sequence ID" value="VDK30130.1"/>
    <property type="molecule type" value="Genomic_DNA"/>
</dbReference>
<dbReference type="OrthoDB" id="5913378at2759"/>
<evidence type="ECO:0000313" key="2">
    <source>
        <dbReference type="EMBL" id="VDK30130.1"/>
    </source>
</evidence>
<protein>
    <submittedName>
        <fullName evidence="4">Protein kinase domain-containing protein</fullName>
    </submittedName>
</protein>
<accession>A0A183CYC4</accession>
<keyword evidence="3" id="KW-1185">Reference proteome</keyword>
<dbReference type="WBParaSite" id="GPUH_0000146801-mRNA-1">
    <property type="protein sequence ID" value="GPUH_0000146801-mRNA-1"/>
    <property type="gene ID" value="GPUH_0000146801"/>
</dbReference>
<name>A0A183CYC4_9BILA</name>
<dbReference type="GO" id="GO:0005524">
    <property type="term" value="F:ATP binding"/>
    <property type="evidence" value="ECO:0007669"/>
    <property type="project" value="InterPro"/>
</dbReference>
<dbReference type="Gene3D" id="1.10.510.10">
    <property type="entry name" value="Transferase(Phosphotransferase) domain 1"/>
    <property type="match status" value="1"/>
</dbReference>
<feature type="domain" description="Protein kinase" evidence="1">
    <location>
        <begin position="2"/>
        <end position="127"/>
    </location>
</feature>
<dbReference type="PROSITE" id="PS50011">
    <property type="entry name" value="PROTEIN_KINASE_DOM"/>
    <property type="match status" value="1"/>
</dbReference>
<sequence length="127" mass="14460">MLGYELSSREGGFGSVFRHVYNNRDVAIKHMHGSRHSSSSDFYSFCSELNAFRLPPSPFVVQTVAFTSGICMQVVTEFVEGRNLRQLINDDNWNTSDEERLLLGLQVNAIFYFLGNSSSKSFYLEKD</sequence>
<proteinExistence type="predicted"/>
<dbReference type="GO" id="GO:0004672">
    <property type="term" value="F:protein kinase activity"/>
    <property type="evidence" value="ECO:0007669"/>
    <property type="project" value="InterPro"/>
</dbReference>
<dbReference type="Pfam" id="PF07714">
    <property type="entry name" value="PK_Tyr_Ser-Thr"/>
    <property type="match status" value="1"/>
</dbReference>
<dbReference type="Proteomes" id="UP000271098">
    <property type="component" value="Unassembled WGS sequence"/>
</dbReference>
<dbReference type="SUPFAM" id="SSF56112">
    <property type="entry name" value="Protein kinase-like (PK-like)"/>
    <property type="match status" value="1"/>
</dbReference>
<gene>
    <name evidence="2" type="ORF">GPUH_LOCUS1465</name>
</gene>
<dbReference type="AlphaFoldDB" id="A0A183CYC4"/>
<evidence type="ECO:0000259" key="1">
    <source>
        <dbReference type="PROSITE" id="PS50011"/>
    </source>
</evidence>
<dbReference type="InterPro" id="IPR000719">
    <property type="entry name" value="Prot_kinase_dom"/>
</dbReference>
<organism evidence="4">
    <name type="scientific">Gongylonema pulchrum</name>
    <dbReference type="NCBI Taxonomy" id="637853"/>
    <lineage>
        <taxon>Eukaryota</taxon>
        <taxon>Metazoa</taxon>
        <taxon>Ecdysozoa</taxon>
        <taxon>Nematoda</taxon>
        <taxon>Chromadorea</taxon>
        <taxon>Rhabditida</taxon>
        <taxon>Spirurina</taxon>
        <taxon>Spiruromorpha</taxon>
        <taxon>Spiruroidea</taxon>
        <taxon>Gongylonematidae</taxon>
        <taxon>Gongylonema</taxon>
    </lineage>
</organism>
<evidence type="ECO:0000313" key="4">
    <source>
        <dbReference type="WBParaSite" id="GPUH_0000146801-mRNA-1"/>
    </source>
</evidence>
<reference evidence="2 3" key="2">
    <citation type="submission" date="2018-11" db="EMBL/GenBank/DDBJ databases">
        <authorList>
            <consortium name="Pathogen Informatics"/>
        </authorList>
    </citation>
    <scope>NUCLEOTIDE SEQUENCE [LARGE SCALE GENOMIC DNA]</scope>
</reference>
<dbReference type="InterPro" id="IPR011009">
    <property type="entry name" value="Kinase-like_dom_sf"/>
</dbReference>
<evidence type="ECO:0000313" key="3">
    <source>
        <dbReference type="Proteomes" id="UP000271098"/>
    </source>
</evidence>
<dbReference type="InterPro" id="IPR001245">
    <property type="entry name" value="Ser-Thr/Tyr_kinase_cat_dom"/>
</dbReference>